<organism evidence="1 2">
    <name type="scientific">Tanacetum coccineum</name>
    <dbReference type="NCBI Taxonomy" id="301880"/>
    <lineage>
        <taxon>Eukaryota</taxon>
        <taxon>Viridiplantae</taxon>
        <taxon>Streptophyta</taxon>
        <taxon>Embryophyta</taxon>
        <taxon>Tracheophyta</taxon>
        <taxon>Spermatophyta</taxon>
        <taxon>Magnoliopsida</taxon>
        <taxon>eudicotyledons</taxon>
        <taxon>Gunneridae</taxon>
        <taxon>Pentapetalae</taxon>
        <taxon>asterids</taxon>
        <taxon>campanulids</taxon>
        <taxon>Asterales</taxon>
        <taxon>Asteraceae</taxon>
        <taxon>Asteroideae</taxon>
        <taxon>Anthemideae</taxon>
        <taxon>Anthemidinae</taxon>
        <taxon>Tanacetum</taxon>
    </lineage>
</organism>
<proteinExistence type="predicted"/>
<evidence type="ECO:0000313" key="2">
    <source>
        <dbReference type="Proteomes" id="UP001151760"/>
    </source>
</evidence>
<reference evidence="1" key="1">
    <citation type="journal article" date="2022" name="Int. J. Mol. Sci.">
        <title>Draft Genome of Tanacetum Coccineum: Genomic Comparison of Closely Related Tanacetum-Family Plants.</title>
        <authorList>
            <person name="Yamashiro T."/>
            <person name="Shiraishi A."/>
            <person name="Nakayama K."/>
            <person name="Satake H."/>
        </authorList>
    </citation>
    <scope>NUCLEOTIDE SEQUENCE</scope>
</reference>
<reference evidence="1" key="2">
    <citation type="submission" date="2022-01" db="EMBL/GenBank/DDBJ databases">
        <authorList>
            <person name="Yamashiro T."/>
            <person name="Shiraishi A."/>
            <person name="Satake H."/>
            <person name="Nakayama K."/>
        </authorList>
    </citation>
    <scope>NUCLEOTIDE SEQUENCE</scope>
</reference>
<dbReference type="Proteomes" id="UP001151760">
    <property type="component" value="Unassembled WGS sequence"/>
</dbReference>
<sequence length="78" mass="9243">MLDLENPVNDDKEYIDGLCEESEWGMDDYLRSFFVMLHMTDSMSRPEVVWEKTWHVMAADVENVKRIKQNNLGFSIQD</sequence>
<comment type="caution">
    <text evidence="1">The sequence shown here is derived from an EMBL/GenBank/DDBJ whole genome shotgun (WGS) entry which is preliminary data.</text>
</comment>
<evidence type="ECO:0000313" key="1">
    <source>
        <dbReference type="EMBL" id="GJS88671.1"/>
    </source>
</evidence>
<protein>
    <submittedName>
        <fullName evidence="1">Uncharacterized protein</fullName>
    </submittedName>
</protein>
<dbReference type="EMBL" id="BQNB010011291">
    <property type="protein sequence ID" value="GJS88671.1"/>
    <property type="molecule type" value="Genomic_DNA"/>
</dbReference>
<keyword evidence="2" id="KW-1185">Reference proteome</keyword>
<accession>A0ABQ4ZFZ6</accession>
<gene>
    <name evidence="1" type="ORF">Tco_0771307</name>
</gene>
<name>A0ABQ4ZFZ6_9ASTR</name>